<evidence type="ECO:0000313" key="3">
    <source>
        <dbReference type="EMBL" id="UMM29758.1"/>
    </source>
</evidence>
<evidence type="ECO:0000313" key="4">
    <source>
        <dbReference type="Proteomes" id="UP000829354"/>
    </source>
</evidence>
<reference evidence="3 4" key="1">
    <citation type="submission" date="2022-04" db="EMBL/GenBank/DDBJ databases">
        <title>Chromosome-level reference genomes for two strains of Caenorhabditis briggsae: an improved platform for comparative genomics.</title>
        <authorList>
            <person name="Stevens L."/>
            <person name="Andersen E."/>
        </authorList>
    </citation>
    <scope>NUCLEOTIDE SEQUENCE [LARGE SCALE GENOMIC DNA]</scope>
    <source>
        <strain evidence="3">VX34</strain>
        <tissue evidence="3">Whole-organism</tissue>
    </source>
</reference>
<feature type="transmembrane region" description="Helical" evidence="2">
    <location>
        <begin position="169"/>
        <end position="189"/>
    </location>
</feature>
<protein>
    <submittedName>
        <fullName evidence="3">Uncharacterized protein</fullName>
    </submittedName>
</protein>
<feature type="transmembrane region" description="Helical" evidence="2">
    <location>
        <begin position="248"/>
        <end position="268"/>
    </location>
</feature>
<keyword evidence="4" id="KW-1185">Reference proteome</keyword>
<feature type="transmembrane region" description="Helical" evidence="2">
    <location>
        <begin position="329"/>
        <end position="348"/>
    </location>
</feature>
<feature type="transmembrane region" description="Helical" evidence="2">
    <location>
        <begin position="84"/>
        <end position="105"/>
    </location>
</feature>
<evidence type="ECO:0000256" key="1">
    <source>
        <dbReference type="SAM" id="MobiDB-lite"/>
    </source>
</evidence>
<dbReference type="EMBL" id="CP092623">
    <property type="protein sequence ID" value="UMM29758.1"/>
    <property type="molecule type" value="Genomic_DNA"/>
</dbReference>
<sequence length="475" mass="54319">MFDNSSILNLLNANLKRLEEAERLSNYTDGVLDYSNQTLEDFGYEGNNTTLEDSMAMLEYLFANVSSEDVDNSTKQTINLNEKYIHSSTVMTAAYIVLITFIFYVPRIIYYRLSRFSKDRQLSGYFLLWYLSLIPCIAGCIHFSCYQVFVSGTPELHPDTFEDQVYSYYLLKSAAFSINRLVAPIVAILCIQQIATHTQWNITIFQETAVHMILCLFVTIFVAGYTFGREYFLMRSLDSSSTIYPDHIHLDLFDLISPAITVVLFWFARQNLERQSVYSLERCGPNDPSILDRISKISVFHGVMLIFTIGGILMAPSERDELKADPSDGHTSIFFISAQTPFVHWVLLRSLLRSKKPTRLCFLFCFGDGEKVAPAPDDVEMGDRRAGNKNRNQKTEEEEEDDDDEPETLDANKIVILPESQAEEIIRREAMEVIEVREFKPEEDIQEEQDSETSNLEDRLATPVPNSNPNGITDN</sequence>
<evidence type="ECO:0000256" key="2">
    <source>
        <dbReference type="SAM" id="Phobius"/>
    </source>
</evidence>
<dbReference type="AlphaFoldDB" id="A0AAE9EYY9"/>
<keyword evidence="2" id="KW-0472">Membrane</keyword>
<feature type="transmembrane region" description="Helical" evidence="2">
    <location>
        <begin position="299"/>
        <end position="317"/>
    </location>
</feature>
<keyword evidence="2" id="KW-0812">Transmembrane</keyword>
<proteinExistence type="predicted"/>
<organism evidence="3 4">
    <name type="scientific">Caenorhabditis briggsae</name>
    <dbReference type="NCBI Taxonomy" id="6238"/>
    <lineage>
        <taxon>Eukaryota</taxon>
        <taxon>Metazoa</taxon>
        <taxon>Ecdysozoa</taxon>
        <taxon>Nematoda</taxon>
        <taxon>Chromadorea</taxon>
        <taxon>Rhabditida</taxon>
        <taxon>Rhabditina</taxon>
        <taxon>Rhabditomorpha</taxon>
        <taxon>Rhabditoidea</taxon>
        <taxon>Rhabditidae</taxon>
        <taxon>Peloderinae</taxon>
        <taxon>Caenorhabditis</taxon>
    </lineage>
</organism>
<accession>A0AAE9EYY9</accession>
<keyword evidence="2" id="KW-1133">Transmembrane helix</keyword>
<feature type="compositionally biased region" description="Acidic residues" evidence="1">
    <location>
        <begin position="396"/>
        <end position="408"/>
    </location>
</feature>
<feature type="compositionally biased region" description="Polar residues" evidence="1">
    <location>
        <begin position="464"/>
        <end position="475"/>
    </location>
</feature>
<feature type="region of interest" description="Disordered" evidence="1">
    <location>
        <begin position="436"/>
        <end position="475"/>
    </location>
</feature>
<feature type="transmembrane region" description="Helical" evidence="2">
    <location>
        <begin position="126"/>
        <end position="149"/>
    </location>
</feature>
<feature type="transmembrane region" description="Helical" evidence="2">
    <location>
        <begin position="209"/>
        <end position="228"/>
    </location>
</feature>
<feature type="region of interest" description="Disordered" evidence="1">
    <location>
        <begin position="374"/>
        <end position="416"/>
    </location>
</feature>
<dbReference type="Proteomes" id="UP000829354">
    <property type="component" value="Chromosome IV"/>
</dbReference>
<name>A0AAE9EYY9_CAEBR</name>
<gene>
    <name evidence="3" type="ORF">L5515_011961</name>
</gene>